<organism evidence="1 2">
    <name type="scientific">Vitrella brassicaformis (strain CCMP3155)</name>
    <dbReference type="NCBI Taxonomy" id="1169540"/>
    <lineage>
        <taxon>Eukaryota</taxon>
        <taxon>Sar</taxon>
        <taxon>Alveolata</taxon>
        <taxon>Colpodellida</taxon>
        <taxon>Vitrellaceae</taxon>
        <taxon>Vitrella</taxon>
    </lineage>
</organism>
<sequence length="177" mass="19279">MVSPASLKDEFAAIKAAVGDKHDNCGAYCKKIKVKKSLKQIWTLNKDAARSEAKFYGDADCSVRRIGKDEFAALEDLTKDTLTSFGVHALFAELDDDEEGWDDSEAAEFDGASTHDTVRQLLDSMCEEPSDELIGRMTGGAGPDSFTAVATVYDDGNTRVGVAETADHFYCIRFDTS</sequence>
<dbReference type="InParanoid" id="A0A0G4EXN8"/>
<evidence type="ECO:0000313" key="1">
    <source>
        <dbReference type="EMBL" id="CEM04074.1"/>
    </source>
</evidence>
<dbReference type="AlphaFoldDB" id="A0A0G4EXN8"/>
<accession>A0A0G4EXN8</accession>
<reference evidence="1 2" key="1">
    <citation type="submission" date="2014-11" db="EMBL/GenBank/DDBJ databases">
        <authorList>
            <person name="Zhu J."/>
            <person name="Qi W."/>
            <person name="Song R."/>
        </authorList>
    </citation>
    <scope>NUCLEOTIDE SEQUENCE [LARGE SCALE GENOMIC DNA]</scope>
</reference>
<protein>
    <submittedName>
        <fullName evidence="1">Uncharacterized protein</fullName>
    </submittedName>
</protein>
<proteinExistence type="predicted"/>
<keyword evidence="2" id="KW-1185">Reference proteome</keyword>
<evidence type="ECO:0000313" key="2">
    <source>
        <dbReference type="Proteomes" id="UP000041254"/>
    </source>
</evidence>
<gene>
    <name evidence="1" type="ORF">Vbra_8507</name>
</gene>
<dbReference type="EMBL" id="CDMY01000347">
    <property type="protein sequence ID" value="CEM04074.1"/>
    <property type="molecule type" value="Genomic_DNA"/>
</dbReference>
<name>A0A0G4EXN8_VITBC</name>
<dbReference type="Proteomes" id="UP000041254">
    <property type="component" value="Unassembled WGS sequence"/>
</dbReference>
<dbReference type="VEuPathDB" id="CryptoDB:Vbra_8507"/>